<evidence type="ECO:0000313" key="6">
    <source>
        <dbReference type="Proteomes" id="UP000282613"/>
    </source>
</evidence>
<evidence type="ECO:0000313" key="7">
    <source>
        <dbReference type="WBParaSite" id="TASK_0000498301-mRNA-1"/>
    </source>
</evidence>
<evidence type="ECO:0000256" key="1">
    <source>
        <dbReference type="ARBA" id="ARBA00005456"/>
    </source>
</evidence>
<keyword evidence="2" id="KW-0175">Coiled coil</keyword>
<feature type="coiled-coil region" evidence="2">
    <location>
        <begin position="181"/>
        <end position="208"/>
    </location>
</feature>
<dbReference type="STRING" id="60517.A0A0R3W4L6"/>
<reference evidence="7" key="1">
    <citation type="submission" date="2017-02" db="UniProtKB">
        <authorList>
            <consortium name="WormBaseParasite"/>
        </authorList>
    </citation>
    <scope>IDENTIFICATION</scope>
</reference>
<feature type="domain" description="SNRNP25 ubiquitin-like" evidence="4">
    <location>
        <begin position="220"/>
        <end position="265"/>
    </location>
</feature>
<keyword evidence="6" id="KW-1185">Reference proteome</keyword>
<dbReference type="Gene3D" id="3.10.20.90">
    <property type="entry name" value="Phosphatidylinositol 3-kinase Catalytic Subunit, Chain A, domain 1"/>
    <property type="match status" value="1"/>
</dbReference>
<dbReference type="AlphaFoldDB" id="A0A0R3W4L6"/>
<dbReference type="OrthoDB" id="5834362at2759"/>
<dbReference type="Pfam" id="PF18036">
    <property type="entry name" value="Ubiquitin_4"/>
    <property type="match status" value="1"/>
</dbReference>
<dbReference type="Proteomes" id="UP000282613">
    <property type="component" value="Unassembled WGS sequence"/>
</dbReference>
<evidence type="ECO:0000256" key="2">
    <source>
        <dbReference type="SAM" id="Coils"/>
    </source>
</evidence>
<organism evidence="7">
    <name type="scientific">Taenia asiatica</name>
    <name type="common">Asian tapeworm</name>
    <dbReference type="NCBI Taxonomy" id="60517"/>
    <lineage>
        <taxon>Eukaryota</taxon>
        <taxon>Metazoa</taxon>
        <taxon>Spiralia</taxon>
        <taxon>Lophotrochozoa</taxon>
        <taxon>Platyhelminthes</taxon>
        <taxon>Cestoda</taxon>
        <taxon>Eucestoda</taxon>
        <taxon>Cyclophyllidea</taxon>
        <taxon>Taeniidae</taxon>
        <taxon>Taenia</taxon>
    </lineage>
</organism>
<dbReference type="GO" id="GO:0006355">
    <property type="term" value="P:regulation of DNA-templated transcription"/>
    <property type="evidence" value="ECO:0007669"/>
    <property type="project" value="InterPro"/>
</dbReference>
<dbReference type="InterPro" id="IPR040610">
    <property type="entry name" value="SNRNP25_ubiquitin"/>
</dbReference>
<dbReference type="WBParaSite" id="TASK_0000498301-mRNA-1">
    <property type="protein sequence ID" value="TASK_0000498301-mRNA-1"/>
    <property type="gene ID" value="TASK_0000498301"/>
</dbReference>
<reference evidence="5 6" key="2">
    <citation type="submission" date="2018-11" db="EMBL/GenBank/DDBJ databases">
        <authorList>
            <consortium name="Pathogen Informatics"/>
        </authorList>
    </citation>
    <scope>NUCLEOTIDE SEQUENCE [LARGE SCALE GENOMIC DNA]</scope>
</reference>
<dbReference type="GO" id="GO:0070176">
    <property type="term" value="C:DRM complex"/>
    <property type="evidence" value="ECO:0007669"/>
    <property type="project" value="InterPro"/>
</dbReference>
<evidence type="ECO:0000256" key="3">
    <source>
        <dbReference type="SAM" id="MobiDB-lite"/>
    </source>
</evidence>
<name>A0A0R3W4L6_TAEAS</name>
<dbReference type="PANTHER" id="PTHR31489">
    <property type="entry name" value="LIN52 FAMILY MEMBER"/>
    <property type="match status" value="1"/>
</dbReference>
<dbReference type="EMBL" id="UYRS01018384">
    <property type="protein sequence ID" value="VDK34315.1"/>
    <property type="molecule type" value="Genomic_DNA"/>
</dbReference>
<protein>
    <submittedName>
        <fullName evidence="7">Ubiquitin_4 domain-containing protein</fullName>
    </submittedName>
</protein>
<accession>A0A0R3W4L6</accession>
<gene>
    <name evidence="5" type="ORF">TASK_LOCUS4984</name>
</gene>
<feature type="compositionally biased region" description="Polar residues" evidence="3">
    <location>
        <begin position="1"/>
        <end position="10"/>
    </location>
</feature>
<dbReference type="Pfam" id="PF10044">
    <property type="entry name" value="LIN52"/>
    <property type="match status" value="1"/>
</dbReference>
<comment type="similarity">
    <text evidence="1">Belongs to the lin-52 family.</text>
</comment>
<feature type="region of interest" description="Disordered" evidence="3">
    <location>
        <begin position="1"/>
        <end position="24"/>
    </location>
</feature>
<proteinExistence type="inferred from homology"/>
<dbReference type="PANTHER" id="PTHR31489:SF2">
    <property type="entry name" value="PROTEIN LIN-52 HOMOLOG"/>
    <property type="match status" value="1"/>
</dbReference>
<evidence type="ECO:0000259" key="4">
    <source>
        <dbReference type="Pfam" id="PF18036"/>
    </source>
</evidence>
<evidence type="ECO:0000313" key="5">
    <source>
        <dbReference type="EMBL" id="VDK34315.1"/>
    </source>
</evidence>
<dbReference type="InterPro" id="IPR018737">
    <property type="entry name" value="DREAM_LIN52"/>
</dbReference>
<sequence>MEDQELTSSENLDRASPELWPDQSVSEFISTRQPDLNIQTPSKYRTDLDKEDLELIHDFGSLSTQQLMDKIKHLQNLAYQVGLEECTPMDDNLARDVENFLSTFRSFECKIIAGISDLTGNDDFLKDIKCPKADLTEKRIDNMMALHHGQAMRLVVIRGEEKLPVVVPSGGKVCDVFSAVADAIKERLDGEEEEYTTLTARLDKHDKAAMIRAFSVTPPPKRLNWRKFWRTHCLTSNEILLKDRDVPLNNVPGLVNGTVLRFARRNRKKE</sequence>